<gene>
    <name evidence="5" type="primary">hspC1</name>
    <name evidence="5" type="ORF">OB144RH_04770</name>
</gene>
<dbReference type="SUPFAM" id="SSF49764">
    <property type="entry name" value="HSP20-like chaperones"/>
    <property type="match status" value="1"/>
</dbReference>
<evidence type="ECO:0000313" key="6">
    <source>
        <dbReference type="Proteomes" id="UP001642485"/>
    </source>
</evidence>
<evidence type="ECO:0000256" key="1">
    <source>
        <dbReference type="PROSITE-ProRule" id="PRU00285"/>
    </source>
</evidence>
<accession>A0ABP0T5F7</accession>
<evidence type="ECO:0000256" key="3">
    <source>
        <dbReference type="SAM" id="Phobius"/>
    </source>
</evidence>
<proteinExistence type="inferred from homology"/>
<keyword evidence="6" id="KW-1185">Reference proteome</keyword>
<evidence type="ECO:0000259" key="4">
    <source>
        <dbReference type="PROSITE" id="PS01031"/>
    </source>
</evidence>
<comment type="similarity">
    <text evidence="1 2">Belongs to the small heat shock protein (HSP20) family.</text>
</comment>
<dbReference type="InterPro" id="IPR002068">
    <property type="entry name" value="A-crystallin/Hsp20_dom"/>
</dbReference>
<dbReference type="Pfam" id="PF00011">
    <property type="entry name" value="HSP20"/>
    <property type="match status" value="1"/>
</dbReference>
<dbReference type="PROSITE" id="PS01031">
    <property type="entry name" value="SHSP"/>
    <property type="match status" value="1"/>
</dbReference>
<keyword evidence="3" id="KW-0812">Transmembrane</keyword>
<dbReference type="CDD" id="cd06464">
    <property type="entry name" value="ACD_sHsps-like"/>
    <property type="match status" value="1"/>
</dbReference>
<dbReference type="PANTHER" id="PTHR45640">
    <property type="entry name" value="HEAT SHOCK PROTEIN HSP-12.2-RELATED"/>
    <property type="match status" value="1"/>
</dbReference>
<evidence type="ECO:0000256" key="2">
    <source>
        <dbReference type="RuleBase" id="RU003616"/>
    </source>
</evidence>
<keyword evidence="3" id="KW-0472">Membrane</keyword>
<dbReference type="InterPro" id="IPR008978">
    <property type="entry name" value="HSP20-like_chaperone"/>
</dbReference>
<dbReference type="PANTHER" id="PTHR45640:SF26">
    <property type="entry name" value="RE23625P"/>
    <property type="match status" value="1"/>
</dbReference>
<evidence type="ECO:0000313" key="5">
    <source>
        <dbReference type="EMBL" id="CAK9121082.1"/>
    </source>
</evidence>
<keyword evidence="5" id="KW-0346">Stress response</keyword>
<dbReference type="Gene3D" id="2.60.40.790">
    <property type="match status" value="1"/>
</dbReference>
<feature type="transmembrane region" description="Helical" evidence="3">
    <location>
        <begin position="20"/>
        <end position="37"/>
    </location>
</feature>
<reference evidence="5 6" key="1">
    <citation type="submission" date="2024-02" db="EMBL/GenBank/DDBJ databases">
        <authorList>
            <person name="Nijsse B."/>
            <person name="Sprong H."/>
        </authorList>
    </citation>
    <scope>NUCLEOTIDE SEQUENCE [LARGE SCALE GENOMIC DNA]</scope>
    <source>
        <strain evidence="5">OB144</strain>
    </source>
</reference>
<dbReference type="EMBL" id="OZ018776">
    <property type="protein sequence ID" value="CAK9121082.1"/>
    <property type="molecule type" value="Genomic_DNA"/>
</dbReference>
<sequence length="180" mass="20595">MFKYITNKINGGFMLKSVRLYIPSIAAIILSSNIAIANKNYDSGHAMPLRQVVDLIDNQITNIDNLFKNRLPLYEFNSIKSNFITKDKHYIIIMEVPGFDKSQIKVKVNGNKLFITGNIEEKNKGDDSDNYMNKNFNYVMSLYEDVDQANISSSLKNGILTIILPRIEIKEQEAREIPIN</sequence>
<organism evidence="5 6">
    <name type="scientific">Rickettsia helvetica</name>
    <dbReference type="NCBI Taxonomy" id="35789"/>
    <lineage>
        <taxon>Bacteria</taxon>
        <taxon>Pseudomonadati</taxon>
        <taxon>Pseudomonadota</taxon>
        <taxon>Alphaproteobacteria</taxon>
        <taxon>Rickettsiales</taxon>
        <taxon>Rickettsiaceae</taxon>
        <taxon>Rickettsieae</taxon>
        <taxon>Rickettsia</taxon>
        <taxon>spotted fever group</taxon>
    </lineage>
</organism>
<protein>
    <submittedName>
        <fullName evidence="5">Small heat shock protein C1</fullName>
    </submittedName>
</protein>
<name>A0ABP0T5F7_RICHE</name>
<keyword evidence="3" id="KW-1133">Transmembrane helix</keyword>
<dbReference type="Proteomes" id="UP001642485">
    <property type="component" value="Chromosome"/>
</dbReference>
<feature type="domain" description="SHSP" evidence="4">
    <location>
        <begin position="72"/>
        <end position="180"/>
    </location>
</feature>
<dbReference type="InterPro" id="IPR001436">
    <property type="entry name" value="Alpha-crystallin/sHSP_animal"/>
</dbReference>